<proteinExistence type="predicted"/>
<reference evidence="1" key="1">
    <citation type="submission" date="2020-05" db="EMBL/GenBank/DDBJ databases">
        <authorList>
            <person name="Chiriac C."/>
            <person name="Salcher M."/>
            <person name="Ghai R."/>
            <person name="Kavagutti S V."/>
        </authorList>
    </citation>
    <scope>NUCLEOTIDE SEQUENCE</scope>
</reference>
<organism evidence="1">
    <name type="scientific">freshwater metagenome</name>
    <dbReference type="NCBI Taxonomy" id="449393"/>
    <lineage>
        <taxon>unclassified sequences</taxon>
        <taxon>metagenomes</taxon>
        <taxon>ecological metagenomes</taxon>
    </lineage>
</organism>
<dbReference type="EMBL" id="CAEZZV010000019">
    <property type="protein sequence ID" value="CAB4770857.1"/>
    <property type="molecule type" value="Genomic_DNA"/>
</dbReference>
<gene>
    <name evidence="1" type="ORF">UFOPK2921_00249</name>
</gene>
<name>A0A6J6VKC3_9ZZZZ</name>
<accession>A0A6J6VKC3</accession>
<protein>
    <submittedName>
        <fullName evidence="1">Unannotated protein</fullName>
    </submittedName>
</protein>
<dbReference type="AlphaFoldDB" id="A0A6J6VKC3"/>
<evidence type="ECO:0000313" key="1">
    <source>
        <dbReference type="EMBL" id="CAB4770857.1"/>
    </source>
</evidence>
<sequence length="114" mass="12345">MGQSPLSVKIIPDALSGHLLGREFVYLVTHNGERSHVVALRPTINGATLRFEQTGRTPLANVASHQLVTLTWAPCDEKYTHEHARYSVVADGVAVVEGEAIIVTVTNAVLHRPA</sequence>